<proteinExistence type="predicted"/>
<dbReference type="PATRIC" id="fig|993516.3.peg.1611"/>
<evidence type="ECO:0000313" key="2">
    <source>
        <dbReference type="Proteomes" id="UP000010959"/>
    </source>
</evidence>
<sequence>MNVALDDARQLLESQLTPLDEQAAMLESELATITDNRNRIRAALTALAGTPEKSKSKNNRPNIDADLLVQLFEQFLADNGPLPLDDLDGLVRSKAKELGYSLAGYGPCKKSALNNPQFSTDAQNRVTLNQPSRGLNVA</sequence>
<evidence type="ECO:0000313" key="1">
    <source>
        <dbReference type="EMBL" id="ELP34511.1"/>
    </source>
</evidence>
<protein>
    <submittedName>
        <fullName evidence="1">Uncharacterized protein</fullName>
    </submittedName>
</protein>
<dbReference type="Proteomes" id="UP000010959">
    <property type="component" value="Unassembled WGS sequence"/>
</dbReference>
<dbReference type="RefSeq" id="WP_007336710.1">
    <property type="nucleotide sequence ID" value="NZ_AMWG01000030.1"/>
</dbReference>
<accession>L7CNA0</accession>
<gene>
    <name evidence="1" type="ORF">RBSWK_01521</name>
</gene>
<dbReference type="EMBL" id="AMWG01000030">
    <property type="protein sequence ID" value="ELP34511.1"/>
    <property type="molecule type" value="Genomic_DNA"/>
</dbReference>
<reference evidence="1 2" key="1">
    <citation type="journal article" date="2013" name="Mar. Genomics">
        <title>Expression of sulfatases in Rhodopirellula baltica and the diversity of sulfatases in the genus Rhodopirellula.</title>
        <authorList>
            <person name="Wegner C.E."/>
            <person name="Richter-Heitmann T."/>
            <person name="Klindworth A."/>
            <person name="Klockow C."/>
            <person name="Richter M."/>
            <person name="Achstetter T."/>
            <person name="Glockner F.O."/>
            <person name="Harder J."/>
        </authorList>
    </citation>
    <scope>NUCLEOTIDE SEQUENCE [LARGE SCALE GENOMIC DNA]</scope>
    <source>
        <strain evidence="1 2">SWK14</strain>
    </source>
</reference>
<comment type="caution">
    <text evidence="1">The sequence shown here is derived from an EMBL/GenBank/DDBJ whole genome shotgun (WGS) entry which is preliminary data.</text>
</comment>
<organism evidence="1 2">
    <name type="scientific">Rhodopirellula baltica SWK14</name>
    <dbReference type="NCBI Taxonomy" id="993516"/>
    <lineage>
        <taxon>Bacteria</taxon>
        <taxon>Pseudomonadati</taxon>
        <taxon>Planctomycetota</taxon>
        <taxon>Planctomycetia</taxon>
        <taxon>Pirellulales</taxon>
        <taxon>Pirellulaceae</taxon>
        <taxon>Rhodopirellula</taxon>
    </lineage>
</organism>
<name>L7CNA0_RHOBT</name>
<dbReference type="AlphaFoldDB" id="L7CNA0"/>